<name>E9GC94_DAPPU</name>
<sequence>MIHSLRVYSWNLFLGIVCLVLHFKIFIETKTLIRRYVPKYRRKPVTVKFENKSFIRQPSIISSDARLDLKLTAEQVLCTISENPSGVREENPSIISQDPEIILPAVVHYRMDTDESDQHSHLPSQSINNQHDTESFPWMPNRSKVSRLEVQAALNLSVNILPFWLCTFPVACNTIVLYWCIRLDVNLDTIVKKMLTSVRRESSDCKPGYIPFGTTRARNVLKDFCFEGNISNVDDEVTKVLLLGCGDLRNAFKATTSKNPPNLEIHLNDSHPSVLARNIVILKIVSASDFNPDNDEDFGFLWDVWYNVDWPEETRKRFLSIVKELMNEKLPDNVSIQNKSHLGKLKSLWSNWHSVSSKNKNDSESLLKKVWGQWNQSLLDLWDVLYPGLLQAQAQLNNADLFTASLDELAKQFQSREGFIGLAPSIKKKIYDEILKCYRNGSSRLKKNEKPVCVNPTLLNPKTHDWEKFCLTPFQGYLPIAKGELITSVEQIMTHSCSEILKRLVSSYRSRIPTVKIVFHLEEAIKHCYSDANKFDVIDCSGHVGHVGLANLVVACCQKLSDNPNAVFYTEIMTDRYHSANTIVEKSLGAPLSMIPTIYGLRLADHVELRDSAVDYLRCNTLQRGRPVILCWQKVPNFQNIKLDPSPDFNRCITKLAKFCHQTTCPKPASSPTSSAGSEIYCTPLTFNYILDSMIKRLGHDCWLLPDLFDIAPQFILARKTLEDWKNGKKMVKLSAVIQSIVKSKEKPSPLLRLVFVRKDSYVLNRDLSGPDVHFIDNFELEFNHTSKGVAVKTVSFLLPSDHGFDETYTAIVVNAFNGMPLLELDPFKSMRVEKYGVPYPIVQNKSQLPLDPKNKMYMKVESCIESEEQYTLRIAIESDGNVSGLKISTNEQAPCESCHDVTVSLTQPNKIKPLSLTFPFPILAKNVQATLHPKSRHVDLLLKKSLLEPWPCEFHNKKSKWIIGDLVPWKNKPLTPEERFKNLEHHLSSQFVSKEVSFAHFRESNCSALDKLRLKLGVLMSSVAEFVSYGRNDDRYLLKLHRPLLTSPTGTPILLITALHDNLTPKFGPKFFTINPTVSKEKETDQCKIFAKVFPLGTPNDIKRKMDAETDEEFQLFRFLLRLNSTRIEPSKRQKKNIPLVGRSPWLATFLSPLYQDSVSKESSDDEPGDEKCCAVCKKIPEKLKRCSRCRSTVYCSVECQHSHWPMHKLICKKL</sequence>
<dbReference type="GO" id="GO:0006357">
    <property type="term" value="P:regulation of transcription by RNA polymerase II"/>
    <property type="evidence" value="ECO:0000318"/>
    <property type="project" value="GO_Central"/>
</dbReference>
<reference evidence="11 12" key="1">
    <citation type="journal article" date="2011" name="Science">
        <title>The ecoresponsive genome of Daphnia pulex.</title>
        <authorList>
            <person name="Colbourne J.K."/>
            <person name="Pfrender M.E."/>
            <person name="Gilbert D."/>
            <person name="Thomas W.K."/>
            <person name="Tucker A."/>
            <person name="Oakley T.H."/>
            <person name="Tokishita S."/>
            <person name="Aerts A."/>
            <person name="Arnold G.J."/>
            <person name="Basu M.K."/>
            <person name="Bauer D.J."/>
            <person name="Caceres C.E."/>
            <person name="Carmel L."/>
            <person name="Casola C."/>
            <person name="Choi J.H."/>
            <person name="Detter J.C."/>
            <person name="Dong Q."/>
            <person name="Dusheyko S."/>
            <person name="Eads B.D."/>
            <person name="Frohlich T."/>
            <person name="Geiler-Samerotte K.A."/>
            <person name="Gerlach D."/>
            <person name="Hatcher P."/>
            <person name="Jogdeo S."/>
            <person name="Krijgsveld J."/>
            <person name="Kriventseva E.V."/>
            <person name="Kultz D."/>
            <person name="Laforsch C."/>
            <person name="Lindquist E."/>
            <person name="Lopez J."/>
            <person name="Manak J.R."/>
            <person name="Muller J."/>
            <person name="Pangilinan J."/>
            <person name="Patwardhan R.P."/>
            <person name="Pitluck S."/>
            <person name="Pritham E.J."/>
            <person name="Rechtsteiner A."/>
            <person name="Rho M."/>
            <person name="Rogozin I.B."/>
            <person name="Sakarya O."/>
            <person name="Salamov A."/>
            <person name="Schaack S."/>
            <person name="Shapiro H."/>
            <person name="Shiga Y."/>
            <person name="Skalitzky C."/>
            <person name="Smith Z."/>
            <person name="Souvorov A."/>
            <person name="Sung W."/>
            <person name="Tang Z."/>
            <person name="Tsuchiya D."/>
            <person name="Tu H."/>
            <person name="Vos H."/>
            <person name="Wang M."/>
            <person name="Wolf Y.I."/>
            <person name="Yamagata H."/>
            <person name="Yamada T."/>
            <person name="Ye Y."/>
            <person name="Shaw J.R."/>
            <person name="Andrews J."/>
            <person name="Crease T.J."/>
            <person name="Tang H."/>
            <person name="Lucas S.M."/>
            <person name="Robertson H.M."/>
            <person name="Bork P."/>
            <person name="Koonin E.V."/>
            <person name="Zdobnov E.M."/>
            <person name="Grigoriev I.V."/>
            <person name="Lynch M."/>
            <person name="Boore J.L."/>
        </authorList>
    </citation>
    <scope>NUCLEOTIDE SEQUENCE [LARGE SCALE GENOMIC DNA]</scope>
</reference>
<keyword evidence="9" id="KW-0472">Membrane</keyword>
<dbReference type="HOGENOM" id="CLU_007156_0_0_1"/>
<dbReference type="EMBL" id="GL732539">
    <property type="protein sequence ID" value="EFX82900.1"/>
    <property type="molecule type" value="Genomic_DNA"/>
</dbReference>
<dbReference type="Proteomes" id="UP000000305">
    <property type="component" value="Unassembled WGS sequence"/>
</dbReference>
<evidence type="ECO:0000259" key="10">
    <source>
        <dbReference type="PROSITE" id="PS50865"/>
    </source>
</evidence>
<dbReference type="GO" id="GO:0003677">
    <property type="term" value="F:DNA binding"/>
    <property type="evidence" value="ECO:0007669"/>
    <property type="project" value="UniProtKB-KW"/>
</dbReference>
<keyword evidence="7" id="KW-0539">Nucleus</keyword>
<dbReference type="InParanoid" id="E9GC94"/>
<dbReference type="PROSITE" id="PS50865">
    <property type="entry name" value="ZF_MYND_2"/>
    <property type="match status" value="1"/>
</dbReference>
<dbReference type="GO" id="GO:0005634">
    <property type="term" value="C:nucleus"/>
    <property type="evidence" value="ECO:0000318"/>
    <property type="project" value="GO_Central"/>
</dbReference>
<keyword evidence="12" id="KW-1185">Reference proteome</keyword>
<feature type="domain" description="MYND-type" evidence="10">
    <location>
        <begin position="1175"/>
        <end position="1213"/>
    </location>
</feature>
<keyword evidence="6" id="KW-0804">Transcription</keyword>
<dbReference type="InterPro" id="IPR024119">
    <property type="entry name" value="TF_DEAF-1"/>
</dbReference>
<keyword evidence="9" id="KW-0812">Transmembrane</keyword>
<dbReference type="OrthoDB" id="5958408at2759"/>
<dbReference type="PANTHER" id="PTHR10237">
    <property type="entry name" value="DEFORMED EPIDERMAL AUTOREGULATORY FACTOR 1 HOMOLOG SUPPRESSIN"/>
    <property type="match status" value="1"/>
</dbReference>
<evidence type="ECO:0000256" key="2">
    <source>
        <dbReference type="ARBA" id="ARBA00022771"/>
    </source>
</evidence>
<keyword evidence="3" id="KW-0862">Zinc</keyword>
<keyword evidence="9" id="KW-1133">Transmembrane helix</keyword>
<keyword evidence="5" id="KW-0238">DNA-binding</keyword>
<proteinExistence type="predicted"/>
<evidence type="ECO:0000313" key="11">
    <source>
        <dbReference type="EMBL" id="EFX82900.1"/>
    </source>
</evidence>
<dbReference type="Pfam" id="PF01753">
    <property type="entry name" value="zf-MYND"/>
    <property type="match status" value="1"/>
</dbReference>
<evidence type="ECO:0000256" key="6">
    <source>
        <dbReference type="ARBA" id="ARBA00023163"/>
    </source>
</evidence>
<evidence type="ECO:0000256" key="9">
    <source>
        <dbReference type="SAM" id="Phobius"/>
    </source>
</evidence>
<keyword evidence="1" id="KW-0479">Metal-binding</keyword>
<dbReference type="Pfam" id="PF14737">
    <property type="entry name" value="DUF4470"/>
    <property type="match status" value="1"/>
</dbReference>
<gene>
    <name evidence="11" type="ORF">DAPPUDRAFT_316237</name>
</gene>
<accession>E9GC94</accession>
<evidence type="ECO:0000256" key="1">
    <source>
        <dbReference type="ARBA" id="ARBA00022723"/>
    </source>
</evidence>
<evidence type="ECO:0000256" key="8">
    <source>
        <dbReference type="PROSITE-ProRule" id="PRU00134"/>
    </source>
</evidence>
<dbReference type="AlphaFoldDB" id="E9GC94"/>
<protein>
    <recommendedName>
        <fullName evidence="10">MYND-type domain-containing protein</fullName>
    </recommendedName>
</protein>
<evidence type="ECO:0000256" key="4">
    <source>
        <dbReference type="ARBA" id="ARBA00023015"/>
    </source>
</evidence>
<evidence type="ECO:0000313" key="12">
    <source>
        <dbReference type="Proteomes" id="UP000000305"/>
    </source>
</evidence>
<dbReference type="Gene3D" id="6.10.140.2220">
    <property type="match status" value="1"/>
</dbReference>
<dbReference type="PANTHER" id="PTHR10237:SF1">
    <property type="entry name" value="DEFORMED EPIDERMAL AUTOREGULATORY FACTOR 1 HOMOLOG"/>
    <property type="match status" value="1"/>
</dbReference>
<dbReference type="PhylomeDB" id="E9GC94"/>
<keyword evidence="4" id="KW-0805">Transcription regulation</keyword>
<evidence type="ECO:0000256" key="5">
    <source>
        <dbReference type="ARBA" id="ARBA00023125"/>
    </source>
</evidence>
<dbReference type="GO" id="GO:0008270">
    <property type="term" value="F:zinc ion binding"/>
    <property type="evidence" value="ECO:0007669"/>
    <property type="project" value="UniProtKB-KW"/>
</dbReference>
<organism evidence="11 12">
    <name type="scientific">Daphnia pulex</name>
    <name type="common">Water flea</name>
    <dbReference type="NCBI Taxonomy" id="6669"/>
    <lineage>
        <taxon>Eukaryota</taxon>
        <taxon>Metazoa</taxon>
        <taxon>Ecdysozoa</taxon>
        <taxon>Arthropoda</taxon>
        <taxon>Crustacea</taxon>
        <taxon>Branchiopoda</taxon>
        <taxon>Diplostraca</taxon>
        <taxon>Cladocera</taxon>
        <taxon>Anomopoda</taxon>
        <taxon>Daphniidae</taxon>
        <taxon>Daphnia</taxon>
    </lineage>
</organism>
<dbReference type="eggNOG" id="ENOG502QVEJ">
    <property type="taxonomic scope" value="Eukaryota"/>
</dbReference>
<dbReference type="SUPFAM" id="SSF144232">
    <property type="entry name" value="HIT/MYND zinc finger-like"/>
    <property type="match status" value="1"/>
</dbReference>
<evidence type="ECO:0000256" key="7">
    <source>
        <dbReference type="ARBA" id="ARBA00023242"/>
    </source>
</evidence>
<feature type="transmembrane region" description="Helical" evidence="9">
    <location>
        <begin position="12"/>
        <end position="33"/>
    </location>
</feature>
<dbReference type="KEGG" id="dpx:DAPPUDRAFT_316237"/>
<keyword evidence="2 8" id="KW-0863">Zinc-finger</keyword>
<dbReference type="GO" id="GO:0000981">
    <property type="term" value="F:DNA-binding transcription factor activity, RNA polymerase II-specific"/>
    <property type="evidence" value="ECO:0000318"/>
    <property type="project" value="GO_Central"/>
</dbReference>
<evidence type="ECO:0000256" key="3">
    <source>
        <dbReference type="ARBA" id="ARBA00022833"/>
    </source>
</evidence>
<dbReference type="InterPro" id="IPR002893">
    <property type="entry name" value="Znf_MYND"/>
</dbReference>
<dbReference type="InterPro" id="IPR027974">
    <property type="entry name" value="DUF4470"/>
</dbReference>